<protein>
    <recommendedName>
        <fullName evidence="1">Transglutaminase-like domain-containing protein</fullName>
    </recommendedName>
</protein>
<dbReference type="SMART" id="SM00460">
    <property type="entry name" value="TGc"/>
    <property type="match status" value="1"/>
</dbReference>
<proteinExistence type="predicted"/>
<dbReference type="InterPro" id="IPR048930">
    <property type="entry name" value="Bact_transglu_N_2"/>
</dbReference>
<dbReference type="EMBL" id="BMXI01000008">
    <property type="protein sequence ID" value="GHC54165.1"/>
    <property type="molecule type" value="Genomic_DNA"/>
</dbReference>
<dbReference type="Pfam" id="PF21295">
    <property type="entry name" value="Bact_transglu_N_2"/>
    <property type="match status" value="1"/>
</dbReference>
<dbReference type="InterPro" id="IPR038765">
    <property type="entry name" value="Papain-like_cys_pep_sf"/>
</dbReference>
<reference evidence="2" key="2">
    <citation type="submission" date="2020-09" db="EMBL/GenBank/DDBJ databases">
        <authorList>
            <person name="Sun Q."/>
            <person name="Kim S."/>
        </authorList>
    </citation>
    <scope>NUCLEOTIDE SEQUENCE</scope>
    <source>
        <strain evidence="2">KCTC 12988</strain>
    </source>
</reference>
<dbReference type="Proteomes" id="UP000644507">
    <property type="component" value="Unassembled WGS sequence"/>
</dbReference>
<organism evidence="2 3">
    <name type="scientific">Roseibacillus persicicus</name>
    <dbReference type="NCBI Taxonomy" id="454148"/>
    <lineage>
        <taxon>Bacteria</taxon>
        <taxon>Pseudomonadati</taxon>
        <taxon>Verrucomicrobiota</taxon>
        <taxon>Verrucomicrobiia</taxon>
        <taxon>Verrucomicrobiales</taxon>
        <taxon>Verrucomicrobiaceae</taxon>
        <taxon>Roseibacillus</taxon>
    </lineage>
</organism>
<dbReference type="PANTHER" id="PTHR33490:SF12">
    <property type="entry name" value="BLL5557 PROTEIN"/>
    <property type="match status" value="1"/>
</dbReference>
<dbReference type="SUPFAM" id="SSF54001">
    <property type="entry name" value="Cysteine proteinases"/>
    <property type="match status" value="1"/>
</dbReference>
<dbReference type="Pfam" id="PF01841">
    <property type="entry name" value="Transglut_core"/>
    <property type="match status" value="1"/>
</dbReference>
<gene>
    <name evidence="2" type="ORF">GCM10007100_20630</name>
</gene>
<evidence type="ECO:0000259" key="1">
    <source>
        <dbReference type="SMART" id="SM00460"/>
    </source>
</evidence>
<accession>A0A918TNL5</accession>
<dbReference type="Gene3D" id="2.60.40.2250">
    <property type="match status" value="1"/>
</dbReference>
<dbReference type="AlphaFoldDB" id="A0A918TNL5"/>
<dbReference type="PANTHER" id="PTHR33490">
    <property type="entry name" value="BLR5614 PROTEIN-RELATED"/>
    <property type="match status" value="1"/>
</dbReference>
<dbReference type="Gene3D" id="3.10.620.30">
    <property type="match status" value="1"/>
</dbReference>
<dbReference type="InterPro" id="IPR002931">
    <property type="entry name" value="Transglutaminase-like"/>
</dbReference>
<keyword evidence="3" id="KW-1185">Reference proteome</keyword>
<comment type="caution">
    <text evidence="2">The sequence shown here is derived from an EMBL/GenBank/DDBJ whole genome shotgun (WGS) entry which is preliminary data.</text>
</comment>
<name>A0A918TNL5_9BACT</name>
<sequence length="300" mass="33284">MTAAKNNFRVPKKLNENGHEMSFFISSELSYQVGARSTILLNIHALASESQTLVDEKFTVTEGCDCEFFYLGFGQNRFVRIDTHEVSDLLIIYEAEARTNPSSLRIQNINEVPILEMSPDALPYLFPSRYCESDKLGNEARNLFGHINHPLEQASQIAEWIYQNLSYEIGSSDASTSAFDTYQQRAGVCRDFAHLAIAFCRSLSIPARYFTGYACNMVPPDFHACFEVCVGNNWYLFDATRLSSPNGLVRISSGRDAADSAVATIYGDVTLQSSKVSCTSPDFVAPTNDELEGKAIQLGA</sequence>
<evidence type="ECO:0000313" key="3">
    <source>
        <dbReference type="Proteomes" id="UP000644507"/>
    </source>
</evidence>
<evidence type="ECO:0000313" key="2">
    <source>
        <dbReference type="EMBL" id="GHC54165.1"/>
    </source>
</evidence>
<reference evidence="2" key="1">
    <citation type="journal article" date="2014" name="Int. J. Syst. Evol. Microbiol.">
        <title>Complete genome sequence of Corynebacterium casei LMG S-19264T (=DSM 44701T), isolated from a smear-ripened cheese.</title>
        <authorList>
            <consortium name="US DOE Joint Genome Institute (JGI-PGF)"/>
            <person name="Walter F."/>
            <person name="Albersmeier A."/>
            <person name="Kalinowski J."/>
            <person name="Ruckert C."/>
        </authorList>
    </citation>
    <scope>NUCLEOTIDE SEQUENCE</scope>
    <source>
        <strain evidence="2">KCTC 12988</strain>
    </source>
</reference>
<feature type="domain" description="Transglutaminase-like" evidence="1">
    <location>
        <begin position="181"/>
        <end position="241"/>
    </location>
</feature>